<comment type="caution">
    <text evidence="9">The sequence shown here is derived from an EMBL/GenBank/DDBJ whole genome shotgun (WGS) entry which is preliminary data.</text>
</comment>
<evidence type="ECO:0000259" key="8">
    <source>
        <dbReference type="SMART" id="SM00244"/>
    </source>
</evidence>
<reference evidence="9" key="1">
    <citation type="submission" date="2021-04" db="EMBL/GenBank/DDBJ databases">
        <authorList>
            <person name="Karlyshev A.V."/>
        </authorList>
    </citation>
    <scope>NUCLEOTIDE SEQUENCE</scope>
    <source>
        <strain evidence="9">LMG 29479</strain>
    </source>
</reference>
<dbReference type="SMART" id="SM00244">
    <property type="entry name" value="PHB"/>
    <property type="match status" value="1"/>
</dbReference>
<evidence type="ECO:0000256" key="5">
    <source>
        <dbReference type="ARBA" id="ARBA00023136"/>
    </source>
</evidence>
<comment type="function">
    <text evidence="6">HflC and HflK could encode or regulate a protease.</text>
</comment>
<dbReference type="Pfam" id="PF01145">
    <property type="entry name" value="Band_7"/>
    <property type="match status" value="1"/>
</dbReference>
<evidence type="ECO:0000256" key="3">
    <source>
        <dbReference type="ARBA" id="ARBA00022692"/>
    </source>
</evidence>
<dbReference type="InterPro" id="IPR036013">
    <property type="entry name" value="Band_7/SPFH_dom_sf"/>
</dbReference>
<evidence type="ECO:0000313" key="9">
    <source>
        <dbReference type="EMBL" id="MBR0563684.1"/>
    </source>
</evidence>
<dbReference type="SUPFAM" id="SSF117892">
    <property type="entry name" value="Band 7/SPFH domain"/>
    <property type="match status" value="1"/>
</dbReference>
<keyword evidence="5 6" id="KW-0472">Membrane</keyword>
<name>A0A8J7VXM5_9GAMM</name>
<organism evidence="9">
    <name type="scientific">Coralloluteibacterium stylophorae</name>
    <dbReference type="NCBI Taxonomy" id="1776034"/>
    <lineage>
        <taxon>Bacteria</taxon>
        <taxon>Pseudomonadati</taxon>
        <taxon>Pseudomonadota</taxon>
        <taxon>Gammaproteobacteria</taxon>
        <taxon>Lysobacterales</taxon>
        <taxon>Lysobacteraceae</taxon>
        <taxon>Coralloluteibacterium</taxon>
    </lineage>
</organism>
<dbReference type="InterPro" id="IPR010201">
    <property type="entry name" value="HflK"/>
</dbReference>
<accession>A0A8J7VXM5</accession>
<evidence type="ECO:0000256" key="2">
    <source>
        <dbReference type="ARBA" id="ARBA00006971"/>
    </source>
</evidence>
<evidence type="ECO:0000256" key="6">
    <source>
        <dbReference type="RuleBase" id="RU364113"/>
    </source>
</evidence>
<dbReference type="GO" id="GO:0006508">
    <property type="term" value="P:proteolysis"/>
    <property type="evidence" value="ECO:0007669"/>
    <property type="project" value="UniProtKB-KW"/>
</dbReference>
<dbReference type="InterPro" id="IPR050710">
    <property type="entry name" value="Band7/mec-2_domain"/>
</dbReference>
<keyword evidence="9" id="KW-0645">Protease</keyword>
<proteinExistence type="inferred from homology"/>
<dbReference type="PRINTS" id="PR00721">
    <property type="entry name" value="STOMATIN"/>
</dbReference>
<dbReference type="PANTHER" id="PTHR43327">
    <property type="entry name" value="STOMATIN-LIKE PROTEIN 2, MITOCHONDRIAL"/>
    <property type="match status" value="1"/>
</dbReference>
<dbReference type="EMBL" id="JAGQFT010000163">
    <property type="protein sequence ID" value="MBR0563684.1"/>
    <property type="molecule type" value="Genomic_DNA"/>
</dbReference>
<dbReference type="NCBIfam" id="TIGR01933">
    <property type="entry name" value="hflK"/>
    <property type="match status" value="1"/>
</dbReference>
<dbReference type="GO" id="GO:0016020">
    <property type="term" value="C:membrane"/>
    <property type="evidence" value="ECO:0007669"/>
    <property type="project" value="UniProtKB-SubCell"/>
</dbReference>
<dbReference type="InterPro" id="IPR001107">
    <property type="entry name" value="Band_7"/>
</dbReference>
<dbReference type="AlphaFoldDB" id="A0A8J7VXM5"/>
<sequence length="388" mass="41965">MAWNEPGQGKKDPWKGKNPDSEVDAFLTRLKGVFGGGRGDDGGGRSGGGRDNGFNPLWLILLLLAVWLVFDSFQLINERQRGVVLRFGEFARVMQPGANFKLPSPIETVYKVDVTSVRRVADQVRMLTRDENIVQINYEVQYTVSDPNLFLFGDAAPEETLRHAAEAAVRDVVGGSEMDSVLTGERAALAAKARELLQVSLDAYHTGIQVSTFAMPDARPPVEVRDAFDDAISAREDKERIESEARAYASTVVPEARGAAARIRTEAEGYKAAALSRAEGDAERFSLLADEYRQAPEVTRRRLYLETMQQVLAACGQVYSGDTGNVRYLPADGQAAPAGGSVSRLPAASSSLPDRPVGGSNSNGATSAPARPIQNEPRPTRGSRGEGR</sequence>
<comment type="subcellular location">
    <subcellularLocation>
        <location evidence="1">Membrane</location>
        <topology evidence="1">Single-pass membrane protein</topology>
    </subcellularLocation>
</comment>
<keyword evidence="9" id="KW-0378">Hydrolase</keyword>
<evidence type="ECO:0000256" key="7">
    <source>
        <dbReference type="SAM" id="MobiDB-lite"/>
    </source>
</evidence>
<comment type="similarity">
    <text evidence="2 6">Belongs to the band 7/mec-2 family. HflK subfamily.</text>
</comment>
<dbReference type="InterPro" id="IPR001972">
    <property type="entry name" value="Stomatin_HflK_fam"/>
</dbReference>
<dbReference type="Gene3D" id="3.30.479.30">
    <property type="entry name" value="Band 7 domain"/>
    <property type="match status" value="1"/>
</dbReference>
<gene>
    <name evidence="9" type="primary">hflK</name>
    <name evidence="9" type="ORF">KB893_14350</name>
</gene>
<keyword evidence="3 6" id="KW-0812">Transmembrane</keyword>
<feature type="transmembrane region" description="Helical" evidence="6">
    <location>
        <begin position="57"/>
        <end position="76"/>
    </location>
</feature>
<protein>
    <recommendedName>
        <fullName evidence="6">Protein HflK</fullName>
    </recommendedName>
</protein>
<dbReference type="CDD" id="cd03404">
    <property type="entry name" value="SPFH_HflK"/>
    <property type="match status" value="1"/>
</dbReference>
<dbReference type="GO" id="GO:0008233">
    <property type="term" value="F:peptidase activity"/>
    <property type="evidence" value="ECO:0007669"/>
    <property type="project" value="UniProtKB-KW"/>
</dbReference>
<keyword evidence="4 6" id="KW-1133">Transmembrane helix</keyword>
<evidence type="ECO:0000256" key="1">
    <source>
        <dbReference type="ARBA" id="ARBA00004167"/>
    </source>
</evidence>
<evidence type="ECO:0000256" key="4">
    <source>
        <dbReference type="ARBA" id="ARBA00022989"/>
    </source>
</evidence>
<feature type="domain" description="Band 7" evidence="8">
    <location>
        <begin position="71"/>
        <end position="232"/>
    </location>
</feature>
<feature type="region of interest" description="Disordered" evidence="7">
    <location>
        <begin position="335"/>
        <end position="388"/>
    </location>
</feature>
<comment type="subunit">
    <text evidence="6">HflC and HflK may interact to form a multimeric complex.</text>
</comment>
<dbReference type="PANTHER" id="PTHR43327:SF2">
    <property type="entry name" value="MODULATOR OF FTSH PROTEASE HFLK"/>
    <property type="match status" value="1"/>
</dbReference>